<feature type="compositionally biased region" description="Polar residues" evidence="1">
    <location>
        <begin position="25"/>
        <end position="37"/>
    </location>
</feature>
<dbReference type="Proteomes" id="UP000253209">
    <property type="component" value="Unassembled WGS sequence"/>
</dbReference>
<gene>
    <name evidence="2" type="ORF">DJ568_09070</name>
</gene>
<name>A0A367GRJ3_9SPHI</name>
<evidence type="ECO:0000313" key="3">
    <source>
        <dbReference type="Proteomes" id="UP000253209"/>
    </source>
</evidence>
<evidence type="ECO:0000256" key="1">
    <source>
        <dbReference type="SAM" id="MobiDB-lite"/>
    </source>
</evidence>
<evidence type="ECO:0000313" key="2">
    <source>
        <dbReference type="EMBL" id="RCH55321.1"/>
    </source>
</evidence>
<feature type="compositionally biased region" description="Gly residues" evidence="1">
    <location>
        <begin position="81"/>
        <end position="90"/>
    </location>
</feature>
<dbReference type="RefSeq" id="WP_114004943.1">
    <property type="nucleotide sequence ID" value="NZ_QGDC01000004.1"/>
</dbReference>
<feature type="compositionally biased region" description="Acidic residues" evidence="1">
    <location>
        <begin position="95"/>
        <end position="111"/>
    </location>
</feature>
<keyword evidence="3" id="KW-1185">Reference proteome</keyword>
<reference evidence="2 3" key="1">
    <citation type="submission" date="2018-05" db="EMBL/GenBank/DDBJ databases">
        <title>Mucilaginibacter hurinus sp. nov., isolated from briquette warehouse soil.</title>
        <authorList>
            <person name="Choi L."/>
        </authorList>
    </citation>
    <scope>NUCLEOTIDE SEQUENCE [LARGE SCALE GENOMIC DNA]</scope>
    <source>
        <strain evidence="2 3">ZR32</strain>
    </source>
</reference>
<proteinExistence type="predicted"/>
<organism evidence="2 3">
    <name type="scientific">Mucilaginibacter hurinus</name>
    <dbReference type="NCBI Taxonomy" id="2201324"/>
    <lineage>
        <taxon>Bacteria</taxon>
        <taxon>Pseudomonadati</taxon>
        <taxon>Bacteroidota</taxon>
        <taxon>Sphingobacteriia</taxon>
        <taxon>Sphingobacteriales</taxon>
        <taxon>Sphingobacteriaceae</taxon>
        <taxon>Mucilaginibacter</taxon>
    </lineage>
</organism>
<comment type="caution">
    <text evidence="2">The sequence shown here is derived from an EMBL/GenBank/DDBJ whole genome shotgun (WGS) entry which is preliminary data.</text>
</comment>
<sequence>MEITTAAGIAGGEPTGPGEDRDQSSQRLPGQESQMGNEGSYEEDGNPSGGLTGDENMGEEEGSLNSGSGRQLQQDEVEKGSGYGAPGEGSGETVPADDEGAAGSGEEEQADPDMVKSN</sequence>
<dbReference type="AlphaFoldDB" id="A0A367GRJ3"/>
<dbReference type="EMBL" id="QGDC01000004">
    <property type="protein sequence ID" value="RCH55321.1"/>
    <property type="molecule type" value="Genomic_DNA"/>
</dbReference>
<protein>
    <submittedName>
        <fullName evidence="2">Uncharacterized protein</fullName>
    </submittedName>
</protein>
<feature type="region of interest" description="Disordered" evidence="1">
    <location>
        <begin position="1"/>
        <end position="118"/>
    </location>
</feature>
<accession>A0A367GRJ3</accession>